<dbReference type="GO" id="GO:0009408">
    <property type="term" value="P:response to heat"/>
    <property type="evidence" value="ECO:0007669"/>
    <property type="project" value="InterPro"/>
</dbReference>
<dbReference type="InterPro" id="IPR036869">
    <property type="entry name" value="J_dom_sf"/>
</dbReference>
<evidence type="ECO:0000259" key="10">
    <source>
        <dbReference type="PROSITE" id="PS50076"/>
    </source>
</evidence>
<evidence type="ECO:0000256" key="9">
    <source>
        <dbReference type="PROSITE-ProRule" id="PRU00546"/>
    </source>
</evidence>
<feature type="binding site" evidence="8">
    <location>
        <position position="186"/>
    </location>
    <ligand>
        <name>Zn(2+)</name>
        <dbReference type="ChEBI" id="CHEBI:29105"/>
        <label>2</label>
    </ligand>
</feature>
<dbReference type="PATRIC" id="fig|1618675.3.peg.413"/>
<feature type="zinc finger region" description="CR-type" evidence="9">
    <location>
        <begin position="156"/>
        <end position="238"/>
    </location>
</feature>
<organism evidence="12 13">
    <name type="scientific">Candidatus Kaiserbacteria bacterium GW2011_GWC2_49_12</name>
    <dbReference type="NCBI Taxonomy" id="1618675"/>
    <lineage>
        <taxon>Bacteria</taxon>
        <taxon>Candidatus Kaiseribacteriota</taxon>
    </lineage>
</organism>
<comment type="subcellular location">
    <subcellularLocation>
        <location evidence="8">Cytoplasm</location>
    </subcellularLocation>
</comment>
<dbReference type="GO" id="GO:0006260">
    <property type="term" value="P:DNA replication"/>
    <property type="evidence" value="ECO:0007669"/>
    <property type="project" value="UniProtKB-KW"/>
</dbReference>
<dbReference type="PANTHER" id="PTHR43096">
    <property type="entry name" value="DNAJ HOMOLOG 1, MITOCHONDRIAL-RELATED"/>
    <property type="match status" value="1"/>
</dbReference>
<dbReference type="GO" id="GO:0042026">
    <property type="term" value="P:protein refolding"/>
    <property type="evidence" value="ECO:0007669"/>
    <property type="project" value="TreeGrafter"/>
</dbReference>
<dbReference type="InterPro" id="IPR002939">
    <property type="entry name" value="DnaJ_C"/>
</dbReference>
<dbReference type="FunFam" id="2.60.260.20:FF:000005">
    <property type="entry name" value="Chaperone protein dnaJ 1, mitochondrial"/>
    <property type="match status" value="1"/>
</dbReference>
<evidence type="ECO:0000256" key="1">
    <source>
        <dbReference type="ARBA" id="ARBA00022723"/>
    </source>
</evidence>
<evidence type="ECO:0000256" key="2">
    <source>
        <dbReference type="ARBA" id="ARBA00022737"/>
    </source>
</evidence>
<name>A0A0G1VJD6_9BACT</name>
<evidence type="ECO:0000256" key="7">
    <source>
        <dbReference type="ARBA" id="ARBA00067609"/>
    </source>
</evidence>
<keyword evidence="2 8" id="KW-0677">Repeat</keyword>
<dbReference type="Pfam" id="PF01556">
    <property type="entry name" value="DnaJ_C"/>
    <property type="match status" value="1"/>
</dbReference>
<dbReference type="GO" id="GO:0008270">
    <property type="term" value="F:zinc ion binding"/>
    <property type="evidence" value="ECO:0007669"/>
    <property type="project" value="UniProtKB-UniRule"/>
</dbReference>
<accession>A0A0G1VJD6</accession>
<dbReference type="InterPro" id="IPR001623">
    <property type="entry name" value="DnaJ_domain"/>
</dbReference>
<comment type="function">
    <text evidence="8">Participates actively in the response to hyperosmotic and heat shock by preventing the aggregation of stress-denatured proteins and by disaggregating proteins, also in an autonomous, DnaK-independent fashion. Unfolded proteins bind initially to DnaJ; upon interaction with the DnaJ-bound protein, DnaK hydrolyzes its bound ATP, resulting in the formation of a stable complex. GrpE releases ADP from DnaK; ATP binding to DnaK triggers the release of the substrate protein, thus completing the reaction cycle. Several rounds of ATP-dependent interactions between DnaJ, DnaK and GrpE are required for fully efficient folding. Also involved, together with DnaK and GrpE, in the DNA replication of plasmids through activation of initiation proteins.</text>
</comment>
<comment type="similarity">
    <text evidence="6 8">Belongs to the DnaJ family.</text>
</comment>
<dbReference type="SUPFAM" id="SSF49493">
    <property type="entry name" value="HSP40/DnaJ peptide-binding domain"/>
    <property type="match status" value="2"/>
</dbReference>
<dbReference type="InterPro" id="IPR012724">
    <property type="entry name" value="DnaJ"/>
</dbReference>
<feature type="binding site" evidence="8">
    <location>
        <position position="172"/>
    </location>
    <ligand>
        <name>Zn(2+)</name>
        <dbReference type="ChEBI" id="CHEBI:29105"/>
        <label>1</label>
    </ligand>
</feature>
<evidence type="ECO:0000256" key="6">
    <source>
        <dbReference type="ARBA" id="ARBA00061004"/>
    </source>
</evidence>
<dbReference type="AlphaFoldDB" id="A0A0G1VJD6"/>
<evidence type="ECO:0000256" key="8">
    <source>
        <dbReference type="HAMAP-Rule" id="MF_01152"/>
    </source>
</evidence>
<comment type="cofactor">
    <cofactor evidence="8">
        <name>Zn(2+)</name>
        <dbReference type="ChEBI" id="CHEBI:29105"/>
    </cofactor>
    <text evidence="8">Binds 2 Zn(2+) ions per monomer.</text>
</comment>
<evidence type="ECO:0000256" key="4">
    <source>
        <dbReference type="ARBA" id="ARBA00022833"/>
    </source>
</evidence>
<dbReference type="PROSITE" id="PS00636">
    <property type="entry name" value="DNAJ_1"/>
    <property type="match status" value="1"/>
</dbReference>
<dbReference type="GO" id="GO:0005737">
    <property type="term" value="C:cytoplasm"/>
    <property type="evidence" value="ECO:0007669"/>
    <property type="project" value="UniProtKB-SubCell"/>
</dbReference>
<feature type="repeat" description="CXXCXGXG motif" evidence="8">
    <location>
        <begin position="169"/>
        <end position="176"/>
    </location>
</feature>
<sequence length="376" mass="40694">MVSHGDKSERRHQRNETVCISPVLLGVTKTASEDDIKKAFRKLAHKYHPDKKGGDERRFKEVSEAYAVLSDKKKRAEYDTYGKTFAGGGGPQGGFAGFDFSNFSQGFDGFAQGSGGVEFDIGDIFGEFFGGSPRAKSRGRDISIDIELSFREAIFGVERHVLIAKTTVCPDCDGAGAAKGSKMISCGTCNGKGEVRESRNTFFGTFTSARVCSYCRGRGEIPEKSCDTCRGEGVAKKQAEIHIVVPAGVSDGEMIRLPQMGEAVADGVAGDLYVKLHVQSDKQFTRDGNNLLTVLPIKLTDALLGGEYRIRTLDGEETITVSAGVNNGEVLRIRGKGVPHGRGARGDLLVRIDVEFPKKLSRSARELIEKLRGEGL</sequence>
<dbReference type="CDD" id="cd10747">
    <property type="entry name" value="DnaJ_C"/>
    <property type="match status" value="1"/>
</dbReference>
<dbReference type="PANTHER" id="PTHR43096:SF10">
    <property type="entry name" value="CHAPERONE PROTEIN DNAJ A6, CHLOROPLASTIC"/>
    <property type="match status" value="1"/>
</dbReference>
<feature type="binding site" evidence="8">
    <location>
        <position position="212"/>
    </location>
    <ligand>
        <name>Zn(2+)</name>
        <dbReference type="ChEBI" id="CHEBI:29105"/>
        <label>2</label>
    </ligand>
</feature>
<dbReference type="FunFam" id="2.10.230.10:FF:000002">
    <property type="entry name" value="Molecular chaperone DnaJ"/>
    <property type="match status" value="1"/>
</dbReference>
<dbReference type="CDD" id="cd10719">
    <property type="entry name" value="DnaJ_zf"/>
    <property type="match status" value="1"/>
</dbReference>
<keyword evidence="8" id="KW-0346">Stress response</keyword>
<gene>
    <name evidence="8" type="primary">dnaJ</name>
    <name evidence="12" type="ORF">UY39_C0030G0002</name>
</gene>
<keyword evidence="1 8" id="KW-0479">Metal-binding</keyword>
<dbReference type="InterPro" id="IPR018253">
    <property type="entry name" value="DnaJ_domain_CS"/>
</dbReference>
<feature type="binding site" evidence="8">
    <location>
        <position position="189"/>
    </location>
    <ligand>
        <name>Zn(2+)</name>
        <dbReference type="ChEBI" id="CHEBI:29105"/>
        <label>2</label>
    </ligand>
</feature>
<feature type="binding site" evidence="8">
    <location>
        <position position="169"/>
    </location>
    <ligand>
        <name>Zn(2+)</name>
        <dbReference type="ChEBI" id="CHEBI:29105"/>
        <label>1</label>
    </ligand>
</feature>
<dbReference type="CDD" id="cd06257">
    <property type="entry name" value="DnaJ"/>
    <property type="match status" value="1"/>
</dbReference>
<evidence type="ECO:0000256" key="3">
    <source>
        <dbReference type="ARBA" id="ARBA00022771"/>
    </source>
</evidence>
<feature type="repeat" description="CXXCXGXG motif" evidence="8">
    <location>
        <begin position="212"/>
        <end position="219"/>
    </location>
</feature>
<keyword evidence="4 8" id="KW-0862">Zinc</keyword>
<dbReference type="EMBL" id="LCPV01000030">
    <property type="protein sequence ID" value="KKW06598.1"/>
    <property type="molecule type" value="Genomic_DNA"/>
</dbReference>
<evidence type="ECO:0000313" key="12">
    <source>
        <dbReference type="EMBL" id="KKW06598.1"/>
    </source>
</evidence>
<dbReference type="InterPro" id="IPR008971">
    <property type="entry name" value="HSP40/DnaJ_pept-bd"/>
</dbReference>
<keyword evidence="5 8" id="KW-0143">Chaperone</keyword>
<keyword evidence="8" id="KW-0963">Cytoplasm</keyword>
<dbReference type="Pfam" id="PF00684">
    <property type="entry name" value="DnaJ_CXXCXGXG"/>
    <property type="match status" value="1"/>
</dbReference>
<keyword evidence="3 8" id="KW-0863">Zinc-finger</keyword>
<dbReference type="HAMAP" id="MF_01152">
    <property type="entry name" value="DnaJ"/>
    <property type="match status" value="1"/>
</dbReference>
<feature type="repeat" description="CXXCXGXG motif" evidence="8">
    <location>
        <begin position="226"/>
        <end position="233"/>
    </location>
</feature>
<dbReference type="GO" id="GO:0005524">
    <property type="term" value="F:ATP binding"/>
    <property type="evidence" value="ECO:0007669"/>
    <property type="project" value="InterPro"/>
</dbReference>
<dbReference type="Proteomes" id="UP000034589">
    <property type="component" value="Unassembled WGS sequence"/>
</dbReference>
<protein>
    <recommendedName>
        <fullName evidence="7 8">Chaperone protein DnaJ</fullName>
    </recommendedName>
</protein>
<evidence type="ECO:0000259" key="11">
    <source>
        <dbReference type="PROSITE" id="PS51188"/>
    </source>
</evidence>
<reference evidence="12 13" key="1">
    <citation type="journal article" date="2015" name="Nature">
        <title>rRNA introns, odd ribosomes, and small enigmatic genomes across a large radiation of phyla.</title>
        <authorList>
            <person name="Brown C.T."/>
            <person name="Hug L.A."/>
            <person name="Thomas B.C."/>
            <person name="Sharon I."/>
            <person name="Castelle C.J."/>
            <person name="Singh A."/>
            <person name="Wilkins M.J."/>
            <person name="Williams K.H."/>
            <person name="Banfield J.F."/>
        </authorList>
    </citation>
    <scope>NUCLEOTIDE SEQUENCE [LARGE SCALE GENOMIC DNA]</scope>
</reference>
<dbReference type="GO" id="GO:0031072">
    <property type="term" value="F:heat shock protein binding"/>
    <property type="evidence" value="ECO:0007669"/>
    <property type="project" value="InterPro"/>
</dbReference>
<dbReference type="GO" id="GO:0051082">
    <property type="term" value="F:unfolded protein binding"/>
    <property type="evidence" value="ECO:0007669"/>
    <property type="project" value="UniProtKB-UniRule"/>
</dbReference>
<feature type="binding site" evidence="8">
    <location>
        <position position="226"/>
    </location>
    <ligand>
        <name>Zn(2+)</name>
        <dbReference type="ChEBI" id="CHEBI:29105"/>
        <label>1</label>
    </ligand>
</feature>
<comment type="subunit">
    <text evidence="8">Homodimer.</text>
</comment>
<comment type="domain">
    <text evidence="8">The J domain is necessary and sufficient to stimulate DnaK ATPase activity. Zinc center 1 plays an important role in the autonomous, DnaK-independent chaperone activity of DnaJ. Zinc center 2 is essential for interaction with DnaK and for DnaJ activity.</text>
</comment>
<proteinExistence type="inferred from homology"/>
<dbReference type="Gene3D" id="2.10.230.10">
    <property type="entry name" value="Heat shock protein DnaJ, cysteine-rich domain"/>
    <property type="match status" value="1"/>
</dbReference>
<evidence type="ECO:0000313" key="13">
    <source>
        <dbReference type="Proteomes" id="UP000034589"/>
    </source>
</evidence>
<feature type="binding site" evidence="8">
    <location>
        <position position="229"/>
    </location>
    <ligand>
        <name>Zn(2+)</name>
        <dbReference type="ChEBI" id="CHEBI:29105"/>
        <label>1</label>
    </ligand>
</feature>
<evidence type="ECO:0000256" key="5">
    <source>
        <dbReference type="ARBA" id="ARBA00023186"/>
    </source>
</evidence>
<dbReference type="SMART" id="SM00271">
    <property type="entry name" value="DnaJ"/>
    <property type="match status" value="1"/>
</dbReference>
<feature type="domain" description="J" evidence="10">
    <location>
        <begin position="20"/>
        <end position="82"/>
    </location>
</feature>
<comment type="caution">
    <text evidence="12">The sequence shown here is derived from an EMBL/GenBank/DDBJ whole genome shotgun (WGS) entry which is preliminary data.</text>
</comment>
<dbReference type="InterPro" id="IPR036410">
    <property type="entry name" value="HSP_DnaJ_Cys-rich_dom_sf"/>
</dbReference>
<feature type="domain" description="CR-type" evidence="11">
    <location>
        <begin position="156"/>
        <end position="238"/>
    </location>
</feature>
<dbReference type="PROSITE" id="PS51188">
    <property type="entry name" value="ZF_CR"/>
    <property type="match status" value="1"/>
</dbReference>
<dbReference type="SUPFAM" id="SSF46565">
    <property type="entry name" value="Chaperone J-domain"/>
    <property type="match status" value="1"/>
</dbReference>
<dbReference type="Pfam" id="PF00226">
    <property type="entry name" value="DnaJ"/>
    <property type="match status" value="1"/>
</dbReference>
<dbReference type="PRINTS" id="PR00625">
    <property type="entry name" value="JDOMAIN"/>
</dbReference>
<feature type="repeat" description="CXXCXGXG motif" evidence="8">
    <location>
        <begin position="186"/>
        <end position="193"/>
    </location>
</feature>
<dbReference type="InterPro" id="IPR001305">
    <property type="entry name" value="HSP_DnaJ_Cys-rich_dom"/>
</dbReference>
<feature type="binding site" evidence="8">
    <location>
        <position position="215"/>
    </location>
    <ligand>
        <name>Zn(2+)</name>
        <dbReference type="ChEBI" id="CHEBI:29105"/>
        <label>2</label>
    </ligand>
</feature>
<dbReference type="PROSITE" id="PS50076">
    <property type="entry name" value="DNAJ_2"/>
    <property type="match status" value="1"/>
</dbReference>
<dbReference type="Gene3D" id="1.10.287.110">
    <property type="entry name" value="DnaJ domain"/>
    <property type="match status" value="1"/>
</dbReference>
<keyword evidence="8" id="KW-0235">DNA replication</keyword>
<dbReference type="Gene3D" id="2.60.260.20">
    <property type="entry name" value="Urease metallochaperone UreE, N-terminal domain"/>
    <property type="match status" value="2"/>
</dbReference>
<dbReference type="SUPFAM" id="SSF57938">
    <property type="entry name" value="DnaJ/Hsp40 cysteine-rich domain"/>
    <property type="match status" value="1"/>
</dbReference>